<gene>
    <name evidence="5" type="ORF">AERYTH_15365</name>
</gene>
<dbReference type="PATRIC" id="fig|2041.4.peg.3209"/>
<dbReference type="PROSITE" id="PS50987">
    <property type="entry name" value="HTH_ARSR_2"/>
    <property type="match status" value="1"/>
</dbReference>
<dbReference type="PANTHER" id="PTHR43132">
    <property type="entry name" value="ARSENICAL RESISTANCE OPERON REPRESSOR ARSR-RELATED"/>
    <property type="match status" value="1"/>
</dbReference>
<dbReference type="GO" id="GO:0003700">
    <property type="term" value="F:DNA-binding transcription factor activity"/>
    <property type="evidence" value="ECO:0007669"/>
    <property type="project" value="InterPro"/>
</dbReference>
<dbReference type="PRINTS" id="PR00778">
    <property type="entry name" value="HTHARSR"/>
</dbReference>
<dbReference type="Pfam" id="PF01022">
    <property type="entry name" value="HTH_5"/>
    <property type="match status" value="1"/>
</dbReference>
<dbReference type="AlphaFoldDB" id="A0A0U3T5L2"/>
<dbReference type="InterPro" id="IPR036388">
    <property type="entry name" value="WH-like_DNA-bd_sf"/>
</dbReference>
<feature type="domain" description="HTH arsR-type" evidence="4">
    <location>
        <begin position="10"/>
        <end position="104"/>
    </location>
</feature>
<evidence type="ECO:0000256" key="2">
    <source>
        <dbReference type="ARBA" id="ARBA00023125"/>
    </source>
</evidence>
<organism evidence="5 6">
    <name type="scientific">Aeromicrobium erythreum</name>
    <dbReference type="NCBI Taxonomy" id="2041"/>
    <lineage>
        <taxon>Bacteria</taxon>
        <taxon>Bacillati</taxon>
        <taxon>Actinomycetota</taxon>
        <taxon>Actinomycetes</taxon>
        <taxon>Propionibacteriales</taxon>
        <taxon>Nocardioidaceae</taxon>
        <taxon>Aeromicrobium</taxon>
    </lineage>
</organism>
<dbReference type="RefSeq" id="WP_067860485.1">
    <property type="nucleotide sequence ID" value="NZ_CP011502.1"/>
</dbReference>
<proteinExistence type="predicted"/>
<evidence type="ECO:0000259" key="4">
    <source>
        <dbReference type="PROSITE" id="PS50987"/>
    </source>
</evidence>
<dbReference type="KEGG" id="aer:AERYTH_15365"/>
<reference evidence="5 6" key="1">
    <citation type="journal article" date="1991" name="Int. J. Syst. Bacteriol.">
        <title>Description of the erythromycin-producing bacterium Arthrobacter sp. strain NRRL B-3381 as Aeromicrobium erythreum gen. nov., sp. nov.</title>
        <authorList>
            <person name="Miller E.S."/>
            <person name="Woese C.R."/>
            <person name="Brenner S."/>
        </authorList>
    </citation>
    <scope>NUCLEOTIDE SEQUENCE [LARGE SCALE GENOMIC DNA]</scope>
    <source>
        <strain evidence="5 6">AR18</strain>
    </source>
</reference>
<dbReference type="InterPro" id="IPR036390">
    <property type="entry name" value="WH_DNA-bd_sf"/>
</dbReference>
<keyword evidence="6" id="KW-1185">Reference proteome</keyword>
<evidence type="ECO:0000313" key="6">
    <source>
        <dbReference type="Proteomes" id="UP000067689"/>
    </source>
</evidence>
<dbReference type="InterPro" id="IPR051011">
    <property type="entry name" value="Metal_resp_trans_reg"/>
</dbReference>
<name>A0A0U3T5L2_9ACTN</name>
<dbReference type="PANTHER" id="PTHR43132:SF6">
    <property type="entry name" value="HTH-TYPE TRANSCRIPTIONAL REPRESSOR CZRA"/>
    <property type="match status" value="1"/>
</dbReference>
<dbReference type="GO" id="GO:0003677">
    <property type="term" value="F:DNA binding"/>
    <property type="evidence" value="ECO:0007669"/>
    <property type="project" value="UniProtKB-KW"/>
</dbReference>
<dbReference type="CDD" id="cd00090">
    <property type="entry name" value="HTH_ARSR"/>
    <property type="match status" value="1"/>
</dbReference>
<keyword evidence="1" id="KW-0805">Transcription regulation</keyword>
<dbReference type="Gene3D" id="1.10.10.10">
    <property type="entry name" value="Winged helix-like DNA-binding domain superfamily/Winged helix DNA-binding domain"/>
    <property type="match status" value="1"/>
</dbReference>
<keyword evidence="2" id="KW-0238">DNA-binding</keyword>
<accession>A0A0U3T5L2</accession>
<dbReference type="EMBL" id="CP011502">
    <property type="protein sequence ID" value="ALX05978.1"/>
    <property type="molecule type" value="Genomic_DNA"/>
</dbReference>
<dbReference type="NCBIfam" id="NF033788">
    <property type="entry name" value="HTH_metalloreg"/>
    <property type="match status" value="1"/>
</dbReference>
<evidence type="ECO:0000256" key="3">
    <source>
        <dbReference type="ARBA" id="ARBA00023163"/>
    </source>
</evidence>
<dbReference type="SMART" id="SM00418">
    <property type="entry name" value="HTH_ARSR"/>
    <property type="match status" value="1"/>
</dbReference>
<dbReference type="InterPro" id="IPR001845">
    <property type="entry name" value="HTH_ArsR_DNA-bd_dom"/>
</dbReference>
<dbReference type="STRING" id="2041.AERYTH_15365"/>
<dbReference type="OrthoDB" id="3268605at2"/>
<evidence type="ECO:0000256" key="1">
    <source>
        <dbReference type="ARBA" id="ARBA00023015"/>
    </source>
</evidence>
<dbReference type="InterPro" id="IPR011991">
    <property type="entry name" value="ArsR-like_HTH"/>
</dbReference>
<protein>
    <submittedName>
        <fullName evidence="5">ArsR family transcriptional regulator</fullName>
    </submittedName>
</protein>
<evidence type="ECO:0000313" key="5">
    <source>
        <dbReference type="EMBL" id="ALX05978.1"/>
    </source>
</evidence>
<dbReference type="Proteomes" id="UP000067689">
    <property type="component" value="Chromosome"/>
</dbReference>
<dbReference type="SUPFAM" id="SSF46785">
    <property type="entry name" value="Winged helix' DNA-binding domain"/>
    <property type="match status" value="1"/>
</dbReference>
<sequence length="105" mass="11604">MSERGDAGRGDIDAYASVAALFDAMSTPLRAALVHRLCAGEQTVGDLVEWTGRSQPLVSQHLRILRTARLVSGERRGREVVYSLTDEHVAHVLLDAFQHTQENHL</sequence>
<keyword evidence="3" id="KW-0804">Transcription</keyword>